<dbReference type="AlphaFoldDB" id="A0A1B8AHN7"/>
<sequence>MQQYISALTVHAFNNSDVFPPGTCVDASPNQSSSDCNNCFGGEYTYVVKSFTTTDSRAITGLSIEIVGERNPALQDMAKGTGGDYRYVITSQDLALPTRVNGVQLWRSFNGPVTLADTVGWDGISTDINSGRGGAYLYLVWKNAEV</sequence>
<protein>
    <submittedName>
        <fullName evidence="1">Uncharacterized protein</fullName>
    </submittedName>
</protein>
<gene>
    <name evidence="1" type="ORF">FPOA_11734</name>
</gene>
<dbReference type="Proteomes" id="UP000091967">
    <property type="component" value="Unassembled WGS sequence"/>
</dbReference>
<name>A0A1B8AHN7_FUSPO</name>
<organism evidence="1 2">
    <name type="scientific">Fusarium poae</name>
    <dbReference type="NCBI Taxonomy" id="36050"/>
    <lineage>
        <taxon>Eukaryota</taxon>
        <taxon>Fungi</taxon>
        <taxon>Dikarya</taxon>
        <taxon>Ascomycota</taxon>
        <taxon>Pezizomycotina</taxon>
        <taxon>Sordariomycetes</taxon>
        <taxon>Hypocreomycetidae</taxon>
        <taxon>Hypocreales</taxon>
        <taxon>Nectriaceae</taxon>
        <taxon>Fusarium</taxon>
    </lineage>
</organism>
<evidence type="ECO:0000313" key="1">
    <source>
        <dbReference type="EMBL" id="OBS20012.1"/>
    </source>
</evidence>
<proteinExistence type="predicted"/>
<reference evidence="1 2" key="1">
    <citation type="submission" date="2016-06" db="EMBL/GenBank/DDBJ databases">
        <title>Living apart together: crosstalk between the core and supernumerary genomes in a fungal plant pathogen.</title>
        <authorList>
            <person name="Vanheule A."/>
            <person name="Audenaert K."/>
            <person name="Warris S."/>
            <person name="Van De Geest H."/>
            <person name="Schijlen E."/>
            <person name="Hofte M."/>
            <person name="De Saeger S."/>
            <person name="Haesaert G."/>
            <person name="Waalwijk C."/>
            <person name="Van Der Lee T."/>
        </authorList>
    </citation>
    <scope>NUCLEOTIDE SEQUENCE [LARGE SCALE GENOMIC DNA]</scope>
    <source>
        <strain evidence="1 2">2516</strain>
    </source>
</reference>
<comment type="caution">
    <text evidence="1">The sequence shown here is derived from an EMBL/GenBank/DDBJ whole genome shotgun (WGS) entry which is preliminary data.</text>
</comment>
<dbReference type="EMBL" id="LYXU01000004">
    <property type="protein sequence ID" value="OBS20012.1"/>
    <property type="molecule type" value="Genomic_DNA"/>
</dbReference>
<evidence type="ECO:0000313" key="2">
    <source>
        <dbReference type="Proteomes" id="UP000091967"/>
    </source>
</evidence>
<dbReference type="STRING" id="36050.A0A1B8AHN7"/>
<keyword evidence="2" id="KW-1185">Reference proteome</keyword>
<dbReference type="OMA" id="ITELMLY"/>
<accession>A0A1B8AHN7</accession>